<keyword evidence="3" id="KW-0238">DNA-binding</keyword>
<organism evidence="6">
    <name type="scientific">Shewanella frigidimarina</name>
    <dbReference type="NCBI Taxonomy" id="56812"/>
    <lineage>
        <taxon>Bacteria</taxon>
        <taxon>Pseudomonadati</taxon>
        <taxon>Pseudomonadota</taxon>
        <taxon>Gammaproteobacteria</taxon>
        <taxon>Alteromonadales</taxon>
        <taxon>Shewanellaceae</taxon>
        <taxon>Shewanella</taxon>
    </lineage>
</organism>
<dbReference type="AlphaFoldDB" id="A0A106BXH8"/>
<feature type="domain" description="HTH lysR-type" evidence="5">
    <location>
        <begin position="1"/>
        <end position="58"/>
    </location>
</feature>
<evidence type="ECO:0000256" key="3">
    <source>
        <dbReference type="ARBA" id="ARBA00023125"/>
    </source>
</evidence>
<dbReference type="InterPro" id="IPR036390">
    <property type="entry name" value="WH_DNA-bd_sf"/>
</dbReference>
<comment type="caution">
    <text evidence="6">The sequence shown here is derived from an EMBL/GenBank/DDBJ whole genome shotgun (WGS) entry which is preliminary data.</text>
</comment>
<evidence type="ECO:0000256" key="2">
    <source>
        <dbReference type="ARBA" id="ARBA00023015"/>
    </source>
</evidence>
<dbReference type="CDD" id="cd08422">
    <property type="entry name" value="PBP2_CrgA_like"/>
    <property type="match status" value="1"/>
</dbReference>
<keyword evidence="2" id="KW-0805">Transcription regulation</keyword>
<sequence length="311" mass="35037">MLLEDLYVVLKVAEFRSITAAATNLDMRTATASAALKRVEASLGVELFIRTTRQLRLSSAGEKYIPQCEQAMLMLEQAKQNMKGELDIVDGDLRLAMSSDLGRNIVIPWIDDFMDTYPKVSIRANINDSNLDFYRDSVDLALRYGSPNDANLYGFKICNVPRLLCASTAYLAKHGMPKHPQDLASHNGLLYQLNDITYDVWEFYRGDELLKIKMKGNRISNDGELVHRWCVSGKGIGLKSCLDISSDLLNGNVVHVLPEYQTKPTELWLIFPSRQSITPAARLLRDTLKDKTRNILLQLIDKGILDKSVLD</sequence>
<protein>
    <submittedName>
        <fullName evidence="6">LysR family transcriptional regulator</fullName>
    </submittedName>
</protein>
<evidence type="ECO:0000313" key="6">
    <source>
        <dbReference type="EMBL" id="KVX00417.1"/>
    </source>
</evidence>
<dbReference type="InterPro" id="IPR005119">
    <property type="entry name" value="LysR_subst-bd"/>
</dbReference>
<dbReference type="GO" id="GO:0003700">
    <property type="term" value="F:DNA-binding transcription factor activity"/>
    <property type="evidence" value="ECO:0007669"/>
    <property type="project" value="InterPro"/>
</dbReference>
<evidence type="ECO:0000256" key="1">
    <source>
        <dbReference type="ARBA" id="ARBA00009437"/>
    </source>
</evidence>
<proteinExistence type="inferred from homology"/>
<keyword evidence="4" id="KW-0804">Transcription</keyword>
<dbReference type="RefSeq" id="WP_059747420.1">
    <property type="nucleotide sequence ID" value="NZ_LRDC01000051.1"/>
</dbReference>
<comment type="similarity">
    <text evidence="1">Belongs to the LysR transcriptional regulatory family.</text>
</comment>
<dbReference type="InterPro" id="IPR036388">
    <property type="entry name" value="WH-like_DNA-bd_sf"/>
</dbReference>
<evidence type="ECO:0000256" key="4">
    <source>
        <dbReference type="ARBA" id="ARBA00023163"/>
    </source>
</evidence>
<dbReference type="FunFam" id="3.40.190.290:FF:000001">
    <property type="entry name" value="Transcriptional regulator, LysR family"/>
    <property type="match status" value="1"/>
</dbReference>
<dbReference type="PROSITE" id="PS50931">
    <property type="entry name" value="HTH_LYSR"/>
    <property type="match status" value="1"/>
</dbReference>
<dbReference type="GO" id="GO:0043565">
    <property type="term" value="F:sequence-specific DNA binding"/>
    <property type="evidence" value="ECO:0007669"/>
    <property type="project" value="TreeGrafter"/>
</dbReference>
<dbReference type="EMBL" id="LRDC01000051">
    <property type="protein sequence ID" value="KVX00417.1"/>
    <property type="molecule type" value="Genomic_DNA"/>
</dbReference>
<name>A0A106BXH8_SHEFR</name>
<evidence type="ECO:0000313" key="7">
    <source>
        <dbReference type="Proteomes" id="UP000055702"/>
    </source>
</evidence>
<dbReference type="Proteomes" id="UP000055702">
    <property type="component" value="Unassembled WGS sequence"/>
</dbReference>
<dbReference type="FunFam" id="1.10.10.10:FF:000001">
    <property type="entry name" value="LysR family transcriptional regulator"/>
    <property type="match status" value="1"/>
</dbReference>
<gene>
    <name evidence="6" type="ORF">AWJ07_08610</name>
</gene>
<dbReference type="SUPFAM" id="SSF53850">
    <property type="entry name" value="Periplasmic binding protein-like II"/>
    <property type="match status" value="1"/>
</dbReference>
<dbReference type="InterPro" id="IPR000847">
    <property type="entry name" value="LysR_HTH_N"/>
</dbReference>
<dbReference type="Pfam" id="PF00126">
    <property type="entry name" value="HTH_1"/>
    <property type="match status" value="1"/>
</dbReference>
<reference evidence="6 7" key="1">
    <citation type="submission" date="2016-01" db="EMBL/GenBank/DDBJ databases">
        <title>Draft genome of the antarctic isolate Shewanella frigidimarina Ag06-30.</title>
        <authorList>
            <person name="Parmeciano Di Noto G."/>
            <person name="Vazquez S."/>
            <person name="Mac Cormack W."/>
            <person name="Iriarte A."/>
            <person name="Quiroga C."/>
        </authorList>
    </citation>
    <scope>NUCLEOTIDE SEQUENCE [LARGE SCALE GENOMIC DNA]</scope>
    <source>
        <strain evidence="6 7">Ag06-30</strain>
    </source>
</reference>
<dbReference type="GO" id="GO:0006351">
    <property type="term" value="P:DNA-templated transcription"/>
    <property type="evidence" value="ECO:0007669"/>
    <property type="project" value="TreeGrafter"/>
</dbReference>
<dbReference type="Pfam" id="PF03466">
    <property type="entry name" value="LysR_substrate"/>
    <property type="match status" value="1"/>
</dbReference>
<dbReference type="SUPFAM" id="SSF46785">
    <property type="entry name" value="Winged helix' DNA-binding domain"/>
    <property type="match status" value="1"/>
</dbReference>
<dbReference type="Gene3D" id="1.10.10.10">
    <property type="entry name" value="Winged helix-like DNA-binding domain superfamily/Winged helix DNA-binding domain"/>
    <property type="match status" value="1"/>
</dbReference>
<dbReference type="Gene3D" id="3.40.190.290">
    <property type="match status" value="1"/>
</dbReference>
<dbReference type="PANTHER" id="PTHR30537:SF21">
    <property type="entry name" value="HTH-TYPE TRANSCRIPTIONAL REGULATOR SINR-RELATED"/>
    <property type="match status" value="1"/>
</dbReference>
<accession>A0A106BXH8</accession>
<evidence type="ECO:0000259" key="5">
    <source>
        <dbReference type="PROSITE" id="PS50931"/>
    </source>
</evidence>
<dbReference type="PANTHER" id="PTHR30537">
    <property type="entry name" value="HTH-TYPE TRANSCRIPTIONAL REGULATOR"/>
    <property type="match status" value="1"/>
</dbReference>
<dbReference type="InterPro" id="IPR058163">
    <property type="entry name" value="LysR-type_TF_proteobact-type"/>
</dbReference>